<name>A0A840TQC1_9BACT</name>
<sequence length="33" mass="4040">MFCRVRQLSKYPQREVLGNQVLHEYKYNVKKLA</sequence>
<dbReference type="AlphaFoldDB" id="A0A840TQC1"/>
<accession>A0A840TQC1</accession>
<gene>
    <name evidence="1" type="ORF">HNQ92_004191</name>
</gene>
<dbReference type="Proteomes" id="UP000557307">
    <property type="component" value="Unassembled WGS sequence"/>
</dbReference>
<evidence type="ECO:0000313" key="1">
    <source>
        <dbReference type="EMBL" id="MBB5286031.1"/>
    </source>
</evidence>
<protein>
    <submittedName>
        <fullName evidence="1">Uncharacterized protein</fullName>
    </submittedName>
</protein>
<proteinExistence type="predicted"/>
<comment type="caution">
    <text evidence="1">The sequence shown here is derived from an EMBL/GenBank/DDBJ whole genome shotgun (WGS) entry which is preliminary data.</text>
</comment>
<dbReference type="EMBL" id="JACHGF010000008">
    <property type="protein sequence ID" value="MBB5286031.1"/>
    <property type="molecule type" value="Genomic_DNA"/>
</dbReference>
<organism evidence="1 2">
    <name type="scientific">Rhabdobacter roseus</name>
    <dbReference type="NCBI Taxonomy" id="1655419"/>
    <lineage>
        <taxon>Bacteria</taxon>
        <taxon>Pseudomonadati</taxon>
        <taxon>Bacteroidota</taxon>
        <taxon>Cytophagia</taxon>
        <taxon>Cytophagales</taxon>
        <taxon>Cytophagaceae</taxon>
        <taxon>Rhabdobacter</taxon>
    </lineage>
</organism>
<keyword evidence="2" id="KW-1185">Reference proteome</keyword>
<reference evidence="1 2" key="1">
    <citation type="submission" date="2020-08" db="EMBL/GenBank/DDBJ databases">
        <title>Genomic Encyclopedia of Type Strains, Phase IV (KMG-IV): sequencing the most valuable type-strain genomes for metagenomic binning, comparative biology and taxonomic classification.</title>
        <authorList>
            <person name="Goeker M."/>
        </authorList>
    </citation>
    <scope>NUCLEOTIDE SEQUENCE [LARGE SCALE GENOMIC DNA]</scope>
    <source>
        <strain evidence="1 2">DSM 105074</strain>
    </source>
</reference>
<evidence type="ECO:0000313" key="2">
    <source>
        <dbReference type="Proteomes" id="UP000557307"/>
    </source>
</evidence>